<keyword evidence="2" id="KW-1185">Reference proteome</keyword>
<protein>
    <submittedName>
        <fullName evidence="1">Uncharacterized protein</fullName>
    </submittedName>
</protein>
<gene>
    <name evidence="1" type="ORF">L6164_029426</name>
</gene>
<proteinExistence type="predicted"/>
<evidence type="ECO:0000313" key="2">
    <source>
        <dbReference type="Proteomes" id="UP000828941"/>
    </source>
</evidence>
<sequence>MGILKATFTIAIAMALSIAIIMKTSIGQEEAKPKPGFVHKDSSSSQKKCQYVNDIDHENKIMFPSKRVSRFLAEKERNPRAADHCRKDNEICYLLEGTNSTCCNNKCMDLGYDKKNCGGCKNKCKFNQACCRGQCVGLAYDKRHCGACNHRCEPGEYCVYGMCNYA</sequence>
<name>A0ACB9L9S1_BAUVA</name>
<comment type="caution">
    <text evidence="1">The sequence shown here is derived from an EMBL/GenBank/DDBJ whole genome shotgun (WGS) entry which is preliminary data.</text>
</comment>
<reference evidence="1 2" key="1">
    <citation type="journal article" date="2022" name="DNA Res.">
        <title>Chromosomal-level genome assembly of the orchid tree Bauhinia variegata (Leguminosae; Cercidoideae) supports the allotetraploid origin hypothesis of Bauhinia.</title>
        <authorList>
            <person name="Zhong Y."/>
            <person name="Chen Y."/>
            <person name="Zheng D."/>
            <person name="Pang J."/>
            <person name="Liu Y."/>
            <person name="Luo S."/>
            <person name="Meng S."/>
            <person name="Qian L."/>
            <person name="Wei D."/>
            <person name="Dai S."/>
            <person name="Zhou R."/>
        </authorList>
    </citation>
    <scope>NUCLEOTIDE SEQUENCE [LARGE SCALE GENOMIC DNA]</scope>
    <source>
        <strain evidence="1">BV-YZ2020</strain>
    </source>
</reference>
<dbReference type="EMBL" id="CM039437">
    <property type="protein sequence ID" value="KAI4306119.1"/>
    <property type="molecule type" value="Genomic_DNA"/>
</dbReference>
<dbReference type="Proteomes" id="UP000828941">
    <property type="component" value="Chromosome 12"/>
</dbReference>
<evidence type="ECO:0000313" key="1">
    <source>
        <dbReference type="EMBL" id="KAI4306119.1"/>
    </source>
</evidence>
<accession>A0ACB9L9S1</accession>
<organism evidence="1 2">
    <name type="scientific">Bauhinia variegata</name>
    <name type="common">Purple orchid tree</name>
    <name type="synonym">Phanera variegata</name>
    <dbReference type="NCBI Taxonomy" id="167791"/>
    <lineage>
        <taxon>Eukaryota</taxon>
        <taxon>Viridiplantae</taxon>
        <taxon>Streptophyta</taxon>
        <taxon>Embryophyta</taxon>
        <taxon>Tracheophyta</taxon>
        <taxon>Spermatophyta</taxon>
        <taxon>Magnoliopsida</taxon>
        <taxon>eudicotyledons</taxon>
        <taxon>Gunneridae</taxon>
        <taxon>Pentapetalae</taxon>
        <taxon>rosids</taxon>
        <taxon>fabids</taxon>
        <taxon>Fabales</taxon>
        <taxon>Fabaceae</taxon>
        <taxon>Cercidoideae</taxon>
        <taxon>Cercideae</taxon>
        <taxon>Bauhiniinae</taxon>
        <taxon>Bauhinia</taxon>
    </lineage>
</organism>